<name>A0ABQ3DKK5_9ACTN</name>
<dbReference type="Proteomes" id="UP000599437">
    <property type="component" value="Unassembled WGS sequence"/>
</dbReference>
<evidence type="ECO:0000313" key="3">
    <source>
        <dbReference type="Proteomes" id="UP000599437"/>
    </source>
</evidence>
<protein>
    <recommendedName>
        <fullName evidence="4">FecR protein domain-containing protein</fullName>
    </recommendedName>
</protein>
<organism evidence="2 3">
    <name type="scientific">Streptomyces chryseus</name>
    <dbReference type="NCBI Taxonomy" id="68186"/>
    <lineage>
        <taxon>Bacteria</taxon>
        <taxon>Bacillati</taxon>
        <taxon>Actinomycetota</taxon>
        <taxon>Actinomycetes</taxon>
        <taxon>Kitasatosporales</taxon>
        <taxon>Streptomycetaceae</taxon>
        <taxon>Streptomyces</taxon>
    </lineage>
</organism>
<keyword evidence="3" id="KW-1185">Reference proteome</keyword>
<keyword evidence="1" id="KW-0732">Signal</keyword>
<evidence type="ECO:0000313" key="2">
    <source>
        <dbReference type="EMBL" id="GHA99708.1"/>
    </source>
</evidence>
<feature type="chain" id="PRO_5045079259" description="FecR protein domain-containing protein" evidence="1">
    <location>
        <begin position="37"/>
        <end position="261"/>
    </location>
</feature>
<proteinExistence type="predicted"/>
<comment type="caution">
    <text evidence="2">The sequence shown here is derived from an EMBL/GenBank/DDBJ whole genome shotgun (WGS) entry which is preliminary data.</text>
</comment>
<gene>
    <name evidence="2" type="ORF">GCM10010346_23210</name>
</gene>
<sequence length="261" mass="25862">MTRMFPRLSFPRRVRRGRISAAVAAVVVIATPAAIAGLPDAVTSVLGATGGPEAGKAPRAEAGAPAPGTPVRAGLLRLELGAALAPTGHGVAVAPVTGAAQPAPGVVALTARKGSRFVHGGGKPLGGKVVLDGGVRLSKGDRSVVIVKDFTVDLRTHVVTATVGGGRPGTRLGVLRDTTTRLLPRATQKDANIAIGGRLVFDGAAGERIDAGLGAPVFGGAGTGGATGVGATFEAGADLDVDLARALGLDDELGLEPRPAR</sequence>
<accession>A0ABQ3DKK5</accession>
<reference evidence="3" key="1">
    <citation type="journal article" date="2019" name="Int. J. Syst. Evol. Microbiol.">
        <title>The Global Catalogue of Microorganisms (GCM) 10K type strain sequencing project: providing services to taxonomists for standard genome sequencing and annotation.</title>
        <authorList>
            <consortium name="The Broad Institute Genomics Platform"/>
            <consortium name="The Broad Institute Genome Sequencing Center for Infectious Disease"/>
            <person name="Wu L."/>
            <person name="Ma J."/>
        </authorList>
    </citation>
    <scope>NUCLEOTIDE SEQUENCE [LARGE SCALE GENOMIC DNA]</scope>
    <source>
        <strain evidence="3">JCM 4737</strain>
    </source>
</reference>
<feature type="signal peptide" evidence="1">
    <location>
        <begin position="1"/>
        <end position="36"/>
    </location>
</feature>
<evidence type="ECO:0000256" key="1">
    <source>
        <dbReference type="SAM" id="SignalP"/>
    </source>
</evidence>
<dbReference type="EMBL" id="BMVO01000005">
    <property type="protein sequence ID" value="GHA99708.1"/>
    <property type="molecule type" value="Genomic_DNA"/>
</dbReference>
<evidence type="ECO:0008006" key="4">
    <source>
        <dbReference type="Google" id="ProtNLM"/>
    </source>
</evidence>